<proteinExistence type="inferred from homology"/>
<reference evidence="2" key="1">
    <citation type="submission" date="2023-10" db="EMBL/GenBank/DDBJ databases">
        <title>Chromosome-level genome of the transformable northern wattle, Acacia crassicarpa.</title>
        <authorList>
            <person name="Massaro I."/>
            <person name="Sinha N.R."/>
            <person name="Poethig S."/>
            <person name="Leichty A.R."/>
        </authorList>
    </citation>
    <scope>NUCLEOTIDE SEQUENCE</scope>
    <source>
        <strain evidence="2">Acra3RX</strain>
        <tissue evidence="2">Leaf</tissue>
    </source>
</reference>
<gene>
    <name evidence="2" type="ORF">QN277_022223</name>
</gene>
<organism evidence="2 3">
    <name type="scientific">Acacia crassicarpa</name>
    <name type="common">northern wattle</name>
    <dbReference type="NCBI Taxonomy" id="499986"/>
    <lineage>
        <taxon>Eukaryota</taxon>
        <taxon>Viridiplantae</taxon>
        <taxon>Streptophyta</taxon>
        <taxon>Embryophyta</taxon>
        <taxon>Tracheophyta</taxon>
        <taxon>Spermatophyta</taxon>
        <taxon>Magnoliopsida</taxon>
        <taxon>eudicotyledons</taxon>
        <taxon>Gunneridae</taxon>
        <taxon>Pentapetalae</taxon>
        <taxon>rosids</taxon>
        <taxon>fabids</taxon>
        <taxon>Fabales</taxon>
        <taxon>Fabaceae</taxon>
        <taxon>Caesalpinioideae</taxon>
        <taxon>mimosoid clade</taxon>
        <taxon>Acacieae</taxon>
        <taxon>Acacia</taxon>
    </lineage>
</organism>
<dbReference type="InterPro" id="IPR007612">
    <property type="entry name" value="LOR"/>
</dbReference>
<dbReference type="InterPro" id="IPR038595">
    <property type="entry name" value="LOR_sf"/>
</dbReference>
<evidence type="ECO:0000313" key="3">
    <source>
        <dbReference type="Proteomes" id="UP001293593"/>
    </source>
</evidence>
<dbReference type="SUPFAM" id="SSF54518">
    <property type="entry name" value="Tubby C-terminal domain-like"/>
    <property type="match status" value="1"/>
</dbReference>
<accession>A0AAE1JGC2</accession>
<name>A0AAE1JGC2_9FABA</name>
<evidence type="ECO:0000313" key="2">
    <source>
        <dbReference type="EMBL" id="KAK4269013.1"/>
    </source>
</evidence>
<keyword evidence="3" id="KW-1185">Reference proteome</keyword>
<protein>
    <submittedName>
        <fullName evidence="2">Uncharacterized protein</fullName>
    </submittedName>
</protein>
<dbReference type="EMBL" id="JAWXYG010000006">
    <property type="protein sequence ID" value="KAK4269013.1"/>
    <property type="molecule type" value="Genomic_DNA"/>
</dbReference>
<dbReference type="PANTHER" id="PTHR31087:SF25">
    <property type="entry name" value="TRANSLATION INITIATION FACTOR 2B FAMILY PROTEIN, PUTATIVE, EXPRESSED-RELATED"/>
    <property type="match status" value="1"/>
</dbReference>
<dbReference type="InterPro" id="IPR025659">
    <property type="entry name" value="Tubby-like_C"/>
</dbReference>
<dbReference type="Pfam" id="PF04525">
    <property type="entry name" value="LOR"/>
    <property type="match status" value="1"/>
</dbReference>
<sequence>MAKVHPFLHSSPTTSKKETFTIWMKSLILNGNGCTVFDSQGQIVFRVDNYDIRCAREVFLMDQKGKVLFTILRKKYKFSRVWEGFRSNNEQKEPNFLVRSKACRIQREALTYEVMLGLDKKQPYFHRIECSTCNSCFCKISDQFGGIVAELRRKKTSCGVELGEDVLSMVVEPNIDLSLIMGLVVAYCLINSKM</sequence>
<evidence type="ECO:0000256" key="1">
    <source>
        <dbReference type="ARBA" id="ARBA00005437"/>
    </source>
</evidence>
<dbReference type="AlphaFoldDB" id="A0AAE1JGC2"/>
<comment type="caution">
    <text evidence="2">The sequence shown here is derived from an EMBL/GenBank/DDBJ whole genome shotgun (WGS) entry which is preliminary data.</text>
</comment>
<comment type="similarity">
    <text evidence="1">Belongs to the LOR family.</text>
</comment>
<dbReference type="Proteomes" id="UP001293593">
    <property type="component" value="Unassembled WGS sequence"/>
</dbReference>
<dbReference type="Gene3D" id="2.40.160.200">
    <property type="entry name" value="LURP1-related"/>
    <property type="match status" value="1"/>
</dbReference>
<dbReference type="PANTHER" id="PTHR31087">
    <property type="match status" value="1"/>
</dbReference>